<evidence type="ECO:0000313" key="6">
    <source>
        <dbReference type="Proteomes" id="UP000501451"/>
    </source>
</evidence>
<keyword evidence="6" id="KW-1185">Reference proteome</keyword>
<dbReference type="KEGG" id="jar:G7057_03780"/>
<dbReference type="PANTHER" id="PTHR43736:SF1">
    <property type="entry name" value="DIHYDRONEOPTERIN TRIPHOSPHATE DIPHOSPHATASE"/>
    <property type="match status" value="1"/>
</dbReference>
<dbReference type="GO" id="GO:0016787">
    <property type="term" value="F:hydrolase activity"/>
    <property type="evidence" value="ECO:0007669"/>
    <property type="project" value="UniProtKB-KW"/>
</dbReference>
<dbReference type="PANTHER" id="PTHR43736">
    <property type="entry name" value="ADP-RIBOSE PYROPHOSPHATASE"/>
    <property type="match status" value="1"/>
</dbReference>
<gene>
    <name evidence="5" type="ORF">G7057_03780</name>
</gene>
<sequence length="157" mass="17646">MGVYGVIHNQKELLVINKNGGPYTNRYDLCGGSLEEGELLEEAVIREVKEETGLDATIKRQLGSVSYRYPWKYEHYTDNVHIAIFYEMTASDLSVLGKISEFDGQDSVGCAFVPIDKLTSSNSSPLVMSAKQYLESHSFSTESQNFEEWEVLAVAQY</sequence>
<evidence type="ECO:0000256" key="1">
    <source>
        <dbReference type="ARBA" id="ARBA00005582"/>
    </source>
</evidence>
<dbReference type="PROSITE" id="PS51462">
    <property type="entry name" value="NUDIX"/>
    <property type="match status" value="1"/>
</dbReference>
<dbReference type="Gene3D" id="3.90.79.10">
    <property type="entry name" value="Nucleoside Triphosphate Pyrophosphohydrolase"/>
    <property type="match status" value="1"/>
</dbReference>
<dbReference type="InterPro" id="IPR015797">
    <property type="entry name" value="NUDIX_hydrolase-like_dom_sf"/>
</dbReference>
<proteinExistence type="inferred from homology"/>
<protein>
    <submittedName>
        <fullName evidence="5">NUDIX domain-containing protein</fullName>
    </submittedName>
</protein>
<evidence type="ECO:0000256" key="2">
    <source>
        <dbReference type="ARBA" id="ARBA00022801"/>
    </source>
</evidence>
<accession>A0A6G7KCU7</accession>
<dbReference type="InterPro" id="IPR000086">
    <property type="entry name" value="NUDIX_hydrolase_dom"/>
</dbReference>
<comment type="similarity">
    <text evidence="1 3">Belongs to the Nudix hydrolase family.</text>
</comment>
<keyword evidence="2 3" id="KW-0378">Hydrolase</keyword>
<dbReference type="InterPro" id="IPR020476">
    <property type="entry name" value="Nudix_hydrolase"/>
</dbReference>
<dbReference type="SUPFAM" id="SSF55811">
    <property type="entry name" value="Nudix"/>
    <property type="match status" value="1"/>
</dbReference>
<feature type="domain" description="Nudix hydrolase" evidence="4">
    <location>
        <begin position="1"/>
        <end position="135"/>
    </location>
</feature>
<name>A0A6G7KCU7_9LACT</name>
<evidence type="ECO:0000256" key="3">
    <source>
        <dbReference type="RuleBase" id="RU003476"/>
    </source>
</evidence>
<organism evidence="5 6">
    <name type="scientific">Jeotgalibaca arthritidis</name>
    <dbReference type="NCBI Taxonomy" id="1868794"/>
    <lineage>
        <taxon>Bacteria</taxon>
        <taxon>Bacillati</taxon>
        <taxon>Bacillota</taxon>
        <taxon>Bacilli</taxon>
        <taxon>Lactobacillales</taxon>
        <taxon>Carnobacteriaceae</taxon>
        <taxon>Jeotgalibaca</taxon>
    </lineage>
</organism>
<dbReference type="PRINTS" id="PR00502">
    <property type="entry name" value="NUDIXFAMILY"/>
</dbReference>
<dbReference type="InterPro" id="IPR020084">
    <property type="entry name" value="NUDIX_hydrolase_CS"/>
</dbReference>
<dbReference type="Pfam" id="PF00293">
    <property type="entry name" value="NUDIX"/>
    <property type="match status" value="1"/>
</dbReference>
<dbReference type="EMBL" id="CP049740">
    <property type="protein sequence ID" value="QII83104.1"/>
    <property type="molecule type" value="Genomic_DNA"/>
</dbReference>
<evidence type="ECO:0000313" key="5">
    <source>
        <dbReference type="EMBL" id="QII83104.1"/>
    </source>
</evidence>
<reference evidence="5 6" key="1">
    <citation type="journal article" date="2017" name="Int. J. Syst. Evol. Microbiol.">
        <title>Jeotgalibaca porci sp. nov. and Jeotgalibaca arthritidis sp. nov., isolated from pigs, and emended description of the genus Jeotgalibaca.</title>
        <authorList>
            <person name="Zamora L."/>
            <person name="Perez-Sancho M."/>
            <person name="Dominguez L."/>
            <person name="Fernandez-Garayzabal J.F."/>
            <person name="Vela A.I."/>
        </authorList>
    </citation>
    <scope>NUCLEOTIDE SEQUENCE [LARGE SCALE GENOMIC DNA]</scope>
    <source>
        <strain evidence="5 6">CECT 9157</strain>
    </source>
</reference>
<dbReference type="PROSITE" id="PS00893">
    <property type="entry name" value="NUDIX_BOX"/>
    <property type="match status" value="1"/>
</dbReference>
<dbReference type="Proteomes" id="UP000501451">
    <property type="component" value="Chromosome"/>
</dbReference>
<dbReference type="AlphaFoldDB" id="A0A6G7KCU7"/>
<evidence type="ECO:0000259" key="4">
    <source>
        <dbReference type="PROSITE" id="PS51462"/>
    </source>
</evidence>